<dbReference type="AlphaFoldDB" id="A0A371NFG7"/>
<evidence type="ECO:0000313" key="1">
    <source>
        <dbReference type="EMBL" id="REE28728.1"/>
    </source>
</evidence>
<evidence type="ECO:0000313" key="2">
    <source>
        <dbReference type="Proteomes" id="UP000256864"/>
    </source>
</evidence>
<reference evidence="1 2" key="1">
    <citation type="submission" date="2018-07" db="EMBL/GenBank/DDBJ databases">
        <title>Genomic Encyclopedia of Type Strains, Phase IV (KMG-IV): sequencing the most valuable type-strain genomes for metagenomic binning, comparative biology and taxonomic classification.</title>
        <authorList>
            <person name="Goeker M."/>
        </authorList>
    </citation>
    <scope>NUCLEOTIDE SEQUENCE [LARGE SCALE GENOMIC DNA]</scope>
    <source>
        <strain evidence="1 2">DSM 7466</strain>
    </source>
</reference>
<dbReference type="RefSeq" id="WP_115892244.1">
    <property type="nucleotide sequence ID" value="NZ_QREL01000001.1"/>
</dbReference>
<organism evidence="1 2">
    <name type="scientific">Methanothermobacter defluvii</name>
    <dbReference type="NCBI Taxonomy" id="49339"/>
    <lineage>
        <taxon>Archaea</taxon>
        <taxon>Methanobacteriati</taxon>
        <taxon>Methanobacteriota</taxon>
        <taxon>Methanomada group</taxon>
        <taxon>Methanobacteria</taxon>
        <taxon>Methanobacteriales</taxon>
        <taxon>Methanobacteriaceae</taxon>
        <taxon>Methanothermobacter</taxon>
    </lineage>
</organism>
<sequence>MKFLILAVPAGLLAVLLISPYTLVIRGTKKGQNMDFRLQILLWRLGIFRKRFKGADKEKGEEFEFKRLIELARRAIIARRDIMDLAGSVLSSINLQRLELTVDVGSDDVAGTAELSGYLWTISALTAGVRNVEIMVRPDFSGDEVNGVLELSLRVTPLKPLLTFLMLLRRRTFREFISGLRSFS</sequence>
<name>A0A371NFG7_9EURY</name>
<accession>A0A371NFG7</accession>
<evidence type="ECO:0008006" key="3">
    <source>
        <dbReference type="Google" id="ProtNLM"/>
    </source>
</evidence>
<gene>
    <name evidence="1" type="ORF">C7452_0749</name>
</gene>
<dbReference type="EMBL" id="QREL01000001">
    <property type="protein sequence ID" value="REE28728.1"/>
    <property type="molecule type" value="Genomic_DNA"/>
</dbReference>
<protein>
    <recommendedName>
        <fullName evidence="3">DUF2953 family protein</fullName>
    </recommendedName>
</protein>
<keyword evidence="2" id="KW-1185">Reference proteome</keyword>
<dbReference type="Proteomes" id="UP000256864">
    <property type="component" value="Unassembled WGS sequence"/>
</dbReference>
<comment type="caution">
    <text evidence="1">The sequence shown here is derived from an EMBL/GenBank/DDBJ whole genome shotgun (WGS) entry which is preliminary data.</text>
</comment>
<dbReference type="Pfam" id="PF11167">
    <property type="entry name" value="DUF2953"/>
    <property type="match status" value="1"/>
</dbReference>
<dbReference type="InterPro" id="IPR021338">
    <property type="entry name" value="DUF2953"/>
</dbReference>
<proteinExistence type="predicted"/>
<dbReference type="GeneID" id="301442347"/>